<dbReference type="AlphaFoldDB" id="A0A2R6WA40"/>
<keyword evidence="2" id="KW-1185">Reference proteome</keyword>
<sequence length="98" mass="11282">MLESKQNVSQVHRSHDICWPRSRRATVARVHTEQILVEKSSSGDDDDDDDNCMCNVCLDKLHDSAFYFIPNDSAFLKNLLLARTHPPPQAFKRSQHVF</sequence>
<protein>
    <submittedName>
        <fullName evidence="1">Uncharacterized protein</fullName>
    </submittedName>
</protein>
<organism evidence="1 2">
    <name type="scientific">Marchantia polymorpha</name>
    <name type="common">Common liverwort</name>
    <name type="synonym">Marchantia aquatica</name>
    <dbReference type="NCBI Taxonomy" id="3197"/>
    <lineage>
        <taxon>Eukaryota</taxon>
        <taxon>Viridiplantae</taxon>
        <taxon>Streptophyta</taxon>
        <taxon>Embryophyta</taxon>
        <taxon>Marchantiophyta</taxon>
        <taxon>Marchantiopsida</taxon>
        <taxon>Marchantiidae</taxon>
        <taxon>Marchantiales</taxon>
        <taxon>Marchantiaceae</taxon>
        <taxon>Marchantia</taxon>
    </lineage>
</organism>
<dbReference type="Proteomes" id="UP000244005">
    <property type="component" value="Unassembled WGS sequence"/>
</dbReference>
<dbReference type="EMBL" id="KZ772792">
    <property type="protein sequence ID" value="PTQ30728.1"/>
    <property type="molecule type" value="Genomic_DNA"/>
</dbReference>
<name>A0A2R6WA40_MARPO</name>
<proteinExistence type="predicted"/>
<dbReference type="Gramene" id="Mp4g08350.1">
    <property type="protein sequence ID" value="Mp4g08350.1.cds1"/>
    <property type="gene ID" value="Mp4g08350"/>
</dbReference>
<accession>A0A2R6WA40</accession>
<evidence type="ECO:0000313" key="1">
    <source>
        <dbReference type="EMBL" id="PTQ30728.1"/>
    </source>
</evidence>
<gene>
    <name evidence="1" type="ORF">MARPO_0120s0011</name>
</gene>
<reference evidence="2" key="1">
    <citation type="journal article" date="2017" name="Cell">
        <title>Insights into land plant evolution garnered from the Marchantia polymorpha genome.</title>
        <authorList>
            <person name="Bowman J.L."/>
            <person name="Kohchi T."/>
            <person name="Yamato K.T."/>
            <person name="Jenkins J."/>
            <person name="Shu S."/>
            <person name="Ishizaki K."/>
            <person name="Yamaoka S."/>
            <person name="Nishihama R."/>
            <person name="Nakamura Y."/>
            <person name="Berger F."/>
            <person name="Adam C."/>
            <person name="Aki S.S."/>
            <person name="Althoff F."/>
            <person name="Araki T."/>
            <person name="Arteaga-Vazquez M.A."/>
            <person name="Balasubrmanian S."/>
            <person name="Barry K."/>
            <person name="Bauer D."/>
            <person name="Boehm C.R."/>
            <person name="Briginshaw L."/>
            <person name="Caballero-Perez J."/>
            <person name="Catarino B."/>
            <person name="Chen F."/>
            <person name="Chiyoda S."/>
            <person name="Chovatia M."/>
            <person name="Davies K.M."/>
            <person name="Delmans M."/>
            <person name="Demura T."/>
            <person name="Dierschke T."/>
            <person name="Dolan L."/>
            <person name="Dorantes-Acosta A.E."/>
            <person name="Eklund D.M."/>
            <person name="Florent S.N."/>
            <person name="Flores-Sandoval E."/>
            <person name="Fujiyama A."/>
            <person name="Fukuzawa H."/>
            <person name="Galik B."/>
            <person name="Grimanelli D."/>
            <person name="Grimwood J."/>
            <person name="Grossniklaus U."/>
            <person name="Hamada T."/>
            <person name="Haseloff J."/>
            <person name="Hetherington A.J."/>
            <person name="Higo A."/>
            <person name="Hirakawa Y."/>
            <person name="Hundley H.N."/>
            <person name="Ikeda Y."/>
            <person name="Inoue K."/>
            <person name="Inoue S.I."/>
            <person name="Ishida S."/>
            <person name="Jia Q."/>
            <person name="Kakita M."/>
            <person name="Kanazawa T."/>
            <person name="Kawai Y."/>
            <person name="Kawashima T."/>
            <person name="Kennedy M."/>
            <person name="Kinose K."/>
            <person name="Kinoshita T."/>
            <person name="Kohara Y."/>
            <person name="Koide E."/>
            <person name="Komatsu K."/>
            <person name="Kopischke S."/>
            <person name="Kubo M."/>
            <person name="Kyozuka J."/>
            <person name="Lagercrantz U."/>
            <person name="Lin S.S."/>
            <person name="Lindquist E."/>
            <person name="Lipzen A.M."/>
            <person name="Lu C.W."/>
            <person name="De Luna E."/>
            <person name="Martienssen R.A."/>
            <person name="Minamino N."/>
            <person name="Mizutani M."/>
            <person name="Mizutani M."/>
            <person name="Mochizuki N."/>
            <person name="Monte I."/>
            <person name="Mosher R."/>
            <person name="Nagasaki H."/>
            <person name="Nakagami H."/>
            <person name="Naramoto S."/>
            <person name="Nishitani K."/>
            <person name="Ohtani M."/>
            <person name="Okamoto T."/>
            <person name="Okumura M."/>
            <person name="Phillips J."/>
            <person name="Pollak B."/>
            <person name="Reinders A."/>
            <person name="Rovekamp M."/>
            <person name="Sano R."/>
            <person name="Sawa S."/>
            <person name="Schmid M.W."/>
            <person name="Shirakawa M."/>
            <person name="Solano R."/>
            <person name="Spunde A."/>
            <person name="Suetsugu N."/>
            <person name="Sugano S."/>
            <person name="Sugiyama A."/>
            <person name="Sun R."/>
            <person name="Suzuki Y."/>
            <person name="Takenaka M."/>
            <person name="Takezawa D."/>
            <person name="Tomogane H."/>
            <person name="Tsuzuki M."/>
            <person name="Ueda T."/>
            <person name="Umeda M."/>
            <person name="Ward J.M."/>
            <person name="Watanabe Y."/>
            <person name="Yazaki K."/>
            <person name="Yokoyama R."/>
            <person name="Yoshitake Y."/>
            <person name="Yotsui I."/>
            <person name="Zachgo S."/>
            <person name="Schmutz J."/>
        </authorList>
    </citation>
    <scope>NUCLEOTIDE SEQUENCE [LARGE SCALE GENOMIC DNA]</scope>
    <source>
        <strain evidence="2">Tak-1</strain>
    </source>
</reference>
<evidence type="ECO:0000313" key="2">
    <source>
        <dbReference type="Proteomes" id="UP000244005"/>
    </source>
</evidence>